<organism evidence="1 2">
    <name type="scientific">Paenibacillus agaridevorans</name>
    <dbReference type="NCBI Taxonomy" id="171404"/>
    <lineage>
        <taxon>Bacteria</taxon>
        <taxon>Bacillati</taxon>
        <taxon>Bacillota</taxon>
        <taxon>Bacilli</taxon>
        <taxon>Bacillales</taxon>
        <taxon>Paenibacillaceae</taxon>
        <taxon>Paenibacillus</taxon>
    </lineage>
</organism>
<proteinExistence type="predicted"/>
<keyword evidence="2" id="KW-1185">Reference proteome</keyword>
<name>A0A2R5EXZ7_9BACL</name>
<gene>
    <name evidence="1" type="ORF">PAT3040_06373</name>
</gene>
<evidence type="ECO:0000313" key="2">
    <source>
        <dbReference type="Proteomes" id="UP000245202"/>
    </source>
</evidence>
<sequence>MQPELRELPGRMALRERRALMALRGQPELLGLPGRTALRELLALMA</sequence>
<accession>A0A2R5EXZ7</accession>
<protein>
    <submittedName>
        <fullName evidence="1">Uncharacterized protein</fullName>
    </submittedName>
</protein>
<dbReference type="AlphaFoldDB" id="A0A2R5EXZ7"/>
<dbReference type="EMBL" id="BDQX01000413">
    <property type="protein sequence ID" value="GBG11550.1"/>
    <property type="molecule type" value="Genomic_DNA"/>
</dbReference>
<dbReference type="Proteomes" id="UP000245202">
    <property type="component" value="Unassembled WGS sequence"/>
</dbReference>
<evidence type="ECO:0000313" key="1">
    <source>
        <dbReference type="EMBL" id="GBG11550.1"/>
    </source>
</evidence>
<reference evidence="1 2" key="1">
    <citation type="submission" date="2017-08" db="EMBL/GenBank/DDBJ databases">
        <title>Substantial Increase in Enzyme Production by Combined Drug-Resistance Mutations in Paenibacillus agaridevorans.</title>
        <authorList>
            <person name="Tanaka Y."/>
            <person name="Funane K."/>
            <person name="Hosaka T."/>
            <person name="Shiwa Y."/>
            <person name="Fujita N."/>
            <person name="Miyazaki T."/>
            <person name="Yoshikawa H."/>
            <person name="Murakami K."/>
            <person name="Kasahara K."/>
            <person name="Inaoka T."/>
            <person name="Hiraga Y."/>
            <person name="Ochi K."/>
        </authorList>
    </citation>
    <scope>NUCLEOTIDE SEQUENCE [LARGE SCALE GENOMIC DNA]</scope>
    <source>
        <strain evidence="1 2">T-3040</strain>
    </source>
</reference>
<comment type="caution">
    <text evidence="1">The sequence shown here is derived from an EMBL/GenBank/DDBJ whole genome shotgun (WGS) entry which is preliminary data.</text>
</comment>